<dbReference type="Gene3D" id="3.40.30.10">
    <property type="entry name" value="Glutaredoxin"/>
    <property type="match status" value="1"/>
</dbReference>
<keyword evidence="3" id="KW-0411">Iron-sulfur</keyword>
<evidence type="ECO:0000313" key="4">
    <source>
        <dbReference type="EMBL" id="GAI06277.1"/>
    </source>
</evidence>
<accession>X1KGV8</accession>
<proteinExistence type="predicted"/>
<dbReference type="GO" id="GO:0051536">
    <property type="term" value="F:iron-sulfur cluster binding"/>
    <property type="evidence" value="ECO:0007669"/>
    <property type="project" value="UniProtKB-KW"/>
</dbReference>
<dbReference type="SUPFAM" id="SSF142019">
    <property type="entry name" value="Nqo1 FMN-binding domain-like"/>
    <property type="match status" value="1"/>
</dbReference>
<keyword evidence="2" id="KW-0408">Iron</keyword>
<dbReference type="GO" id="GO:0046872">
    <property type="term" value="F:metal ion binding"/>
    <property type="evidence" value="ECO:0007669"/>
    <property type="project" value="UniProtKB-KW"/>
</dbReference>
<evidence type="ECO:0000256" key="3">
    <source>
        <dbReference type="ARBA" id="ARBA00023014"/>
    </source>
</evidence>
<gene>
    <name evidence="4" type="ORF">S06H3_10248</name>
</gene>
<evidence type="ECO:0000256" key="1">
    <source>
        <dbReference type="ARBA" id="ARBA00022723"/>
    </source>
</evidence>
<feature type="non-terminal residue" evidence="4">
    <location>
        <position position="181"/>
    </location>
</feature>
<dbReference type="Gene3D" id="6.10.250.1450">
    <property type="match status" value="1"/>
</dbReference>
<dbReference type="AlphaFoldDB" id="X1KGV8"/>
<organism evidence="4">
    <name type="scientific">marine sediment metagenome</name>
    <dbReference type="NCBI Taxonomy" id="412755"/>
    <lineage>
        <taxon>unclassified sequences</taxon>
        <taxon>metagenomes</taxon>
        <taxon>ecological metagenomes</taxon>
    </lineage>
</organism>
<name>X1KGV8_9ZZZZ</name>
<dbReference type="CDD" id="cd02980">
    <property type="entry name" value="TRX_Fd_family"/>
    <property type="match status" value="1"/>
</dbReference>
<dbReference type="PANTHER" id="PTHR43578:SF3">
    <property type="entry name" value="NADH-QUINONE OXIDOREDUCTASE SUBUNIT F"/>
    <property type="match status" value="1"/>
</dbReference>
<dbReference type="PANTHER" id="PTHR43578">
    <property type="entry name" value="NADH-QUINONE OXIDOREDUCTASE SUBUNIT F"/>
    <property type="match status" value="1"/>
</dbReference>
<dbReference type="SUPFAM" id="SSF52833">
    <property type="entry name" value="Thioredoxin-like"/>
    <property type="match status" value="1"/>
</dbReference>
<keyword evidence="1" id="KW-0479">Metal-binding</keyword>
<reference evidence="4" key="1">
    <citation type="journal article" date="2014" name="Front. Microbiol.">
        <title>High frequency of phylogenetically diverse reductive dehalogenase-homologous genes in deep subseafloor sedimentary metagenomes.</title>
        <authorList>
            <person name="Kawai M."/>
            <person name="Futagami T."/>
            <person name="Toyoda A."/>
            <person name="Takaki Y."/>
            <person name="Nishi S."/>
            <person name="Hori S."/>
            <person name="Arai W."/>
            <person name="Tsubouchi T."/>
            <person name="Morono Y."/>
            <person name="Uchiyama I."/>
            <person name="Ito T."/>
            <person name="Fujiyama A."/>
            <person name="Inagaki F."/>
            <person name="Takami H."/>
        </authorList>
    </citation>
    <scope>NUCLEOTIDE SEQUENCE</scope>
    <source>
        <strain evidence="4">Expedition CK06-06</strain>
    </source>
</reference>
<sequence length="181" mass="20021">MVTFDEIRNEARAEWEALEHSDKPRIYIGTATCGRASGALTVLEAINSELVKRNIEAIITQVGCIGLCYSEPLVDIVKPNRPRICYGNVTPEIVPQLIEDYVINDNPRPDLALGTIGDGSVDGIPKLFELPMLKPQVRIVLRNCGIIDPENINHCIARDGYSGLVRALEMKPEEVIEEIKG</sequence>
<protein>
    <recommendedName>
        <fullName evidence="5">NADH-ubiquinone oxidoreductase 51kDa subunit FMN-binding domain-containing protein</fullName>
    </recommendedName>
</protein>
<evidence type="ECO:0000256" key="2">
    <source>
        <dbReference type="ARBA" id="ARBA00023004"/>
    </source>
</evidence>
<dbReference type="InterPro" id="IPR036249">
    <property type="entry name" value="Thioredoxin-like_sf"/>
</dbReference>
<dbReference type="InterPro" id="IPR037225">
    <property type="entry name" value="Nuo51_FMN-bd_sf"/>
</dbReference>
<dbReference type="EMBL" id="BARV01004713">
    <property type="protein sequence ID" value="GAI06277.1"/>
    <property type="molecule type" value="Genomic_DNA"/>
</dbReference>
<evidence type="ECO:0008006" key="5">
    <source>
        <dbReference type="Google" id="ProtNLM"/>
    </source>
</evidence>
<comment type="caution">
    <text evidence="4">The sequence shown here is derived from an EMBL/GenBank/DDBJ whole genome shotgun (WGS) entry which is preliminary data.</text>
</comment>